<dbReference type="PANTHER" id="PTHR11138">
    <property type="entry name" value="METHIONYL-TRNA FORMYLTRANSFERASE"/>
    <property type="match status" value="1"/>
</dbReference>
<dbReference type="SUPFAM" id="SSF50486">
    <property type="entry name" value="FMT C-terminal domain-like"/>
    <property type="match status" value="1"/>
</dbReference>
<feature type="domain" description="Formyl transferase N-terminal" evidence="6">
    <location>
        <begin position="3"/>
        <end position="170"/>
    </location>
</feature>
<dbReference type="CDD" id="cd08704">
    <property type="entry name" value="Met_tRNA_FMT_C"/>
    <property type="match status" value="1"/>
</dbReference>
<keyword evidence="4 5" id="KW-0648">Protein biosynthesis</keyword>
<dbReference type="GO" id="GO:0005829">
    <property type="term" value="C:cytosol"/>
    <property type="evidence" value="ECO:0007669"/>
    <property type="project" value="TreeGrafter"/>
</dbReference>
<evidence type="ECO:0000256" key="4">
    <source>
        <dbReference type="ARBA" id="ARBA00022917"/>
    </source>
</evidence>
<protein>
    <recommendedName>
        <fullName evidence="2 5">Methionyl-tRNA formyltransferase</fullName>
        <ecNumber evidence="2 5">2.1.2.9</ecNumber>
    </recommendedName>
</protein>
<dbReference type="InterPro" id="IPR005794">
    <property type="entry name" value="Fmt"/>
</dbReference>
<dbReference type="InterPro" id="IPR002376">
    <property type="entry name" value="Formyl_transf_N"/>
</dbReference>
<dbReference type="InterPro" id="IPR011034">
    <property type="entry name" value="Formyl_transferase-like_C_sf"/>
</dbReference>
<dbReference type="SUPFAM" id="SSF53328">
    <property type="entry name" value="Formyltransferase"/>
    <property type="match status" value="1"/>
</dbReference>
<proteinExistence type="inferred from homology"/>
<dbReference type="GO" id="GO:0004479">
    <property type="term" value="F:methionyl-tRNA formyltransferase activity"/>
    <property type="evidence" value="ECO:0007669"/>
    <property type="project" value="UniProtKB-UniRule"/>
</dbReference>
<comment type="function">
    <text evidence="5">Attaches a formyl group to the free amino group of methionyl-tRNA(fMet). The formyl group appears to play a dual role in the initiator identity of N-formylmethionyl-tRNA by promoting its recognition by IF2 and preventing the misappropriation of this tRNA by the elongation apparatus.</text>
</comment>
<dbReference type="Pfam" id="PF00551">
    <property type="entry name" value="Formyl_trans_N"/>
    <property type="match status" value="1"/>
</dbReference>
<evidence type="ECO:0000256" key="5">
    <source>
        <dbReference type="HAMAP-Rule" id="MF_00182"/>
    </source>
</evidence>
<sequence>MNMKIIFFGTPDYVLPILKALAKKYEIAAVVTQSPKPTGRKQFITYSPVDTWAYKRKIPVYYNFEKPLPEADLGILAAYGKIIPEFIISRFPSGILNVHPSLLPKYRGASPVQSATLAGETETGVTIIKLDNKVDHGPIVTQFKEDILPDDTNQTLTARLFARSAEVLTQLIPAYVAGKTKLKPQDEKKATYTKLFTKEDGFIDLTLNHEPLTIYNFIRAMTPWPGCWTYVQLMANSQGLMAKKRLKILKAHLNLNPQSLIIDLVQLEGKEPVSWQQLKAGYPSSTF</sequence>
<comment type="caution">
    <text evidence="8">The sequence shown here is derived from an EMBL/GenBank/DDBJ whole genome shotgun (WGS) entry which is preliminary data.</text>
</comment>
<organism evidence="8 9">
    <name type="scientific">Candidatus Woesebacteria bacterium CG22_combo_CG10-13_8_21_14_all_45_10</name>
    <dbReference type="NCBI Taxonomy" id="1975060"/>
    <lineage>
        <taxon>Bacteria</taxon>
        <taxon>Candidatus Woeseibacteriota</taxon>
    </lineage>
</organism>
<dbReference type="EMBL" id="PCSV01000019">
    <property type="protein sequence ID" value="PIP57195.1"/>
    <property type="molecule type" value="Genomic_DNA"/>
</dbReference>
<dbReference type="CDD" id="cd08646">
    <property type="entry name" value="FMT_core_Met-tRNA-FMT_N"/>
    <property type="match status" value="1"/>
</dbReference>
<dbReference type="Pfam" id="PF02911">
    <property type="entry name" value="Formyl_trans_C"/>
    <property type="match status" value="1"/>
</dbReference>
<dbReference type="NCBIfam" id="TIGR00460">
    <property type="entry name" value="fmt"/>
    <property type="match status" value="1"/>
</dbReference>
<evidence type="ECO:0000256" key="1">
    <source>
        <dbReference type="ARBA" id="ARBA00010699"/>
    </source>
</evidence>
<evidence type="ECO:0000259" key="6">
    <source>
        <dbReference type="Pfam" id="PF00551"/>
    </source>
</evidence>
<evidence type="ECO:0000259" key="7">
    <source>
        <dbReference type="Pfam" id="PF02911"/>
    </source>
</evidence>
<feature type="domain" description="Formyl transferase C-terminal" evidence="7">
    <location>
        <begin position="197"/>
        <end position="254"/>
    </location>
</feature>
<comment type="similarity">
    <text evidence="1 5">Belongs to the Fmt family.</text>
</comment>
<name>A0A2H0BHQ3_9BACT</name>
<feature type="binding site" evidence="5">
    <location>
        <begin position="101"/>
        <end position="104"/>
    </location>
    <ligand>
        <name>(6S)-5,6,7,8-tetrahydrofolate</name>
        <dbReference type="ChEBI" id="CHEBI:57453"/>
    </ligand>
</feature>
<evidence type="ECO:0000313" key="9">
    <source>
        <dbReference type="Proteomes" id="UP000230759"/>
    </source>
</evidence>
<keyword evidence="3 5" id="KW-0808">Transferase</keyword>
<dbReference type="InterPro" id="IPR036477">
    <property type="entry name" value="Formyl_transf_N_sf"/>
</dbReference>
<evidence type="ECO:0000256" key="3">
    <source>
        <dbReference type="ARBA" id="ARBA00022679"/>
    </source>
</evidence>
<dbReference type="AlphaFoldDB" id="A0A2H0BHQ3"/>
<accession>A0A2H0BHQ3</accession>
<reference evidence="8 9" key="1">
    <citation type="submission" date="2017-09" db="EMBL/GenBank/DDBJ databases">
        <title>Depth-based differentiation of microbial function through sediment-hosted aquifers and enrichment of novel symbionts in the deep terrestrial subsurface.</title>
        <authorList>
            <person name="Probst A.J."/>
            <person name="Ladd B."/>
            <person name="Jarett J.K."/>
            <person name="Geller-Mcgrath D.E."/>
            <person name="Sieber C.M."/>
            <person name="Emerson J.B."/>
            <person name="Anantharaman K."/>
            <person name="Thomas B.C."/>
            <person name="Malmstrom R."/>
            <person name="Stieglmeier M."/>
            <person name="Klingl A."/>
            <person name="Woyke T."/>
            <person name="Ryan C.M."/>
            <person name="Banfield J.F."/>
        </authorList>
    </citation>
    <scope>NUCLEOTIDE SEQUENCE [LARGE SCALE GENOMIC DNA]</scope>
    <source>
        <strain evidence="8">CG22_combo_CG10-13_8_21_14_all_45_10</strain>
    </source>
</reference>
<dbReference type="Proteomes" id="UP000230759">
    <property type="component" value="Unassembled WGS sequence"/>
</dbReference>
<evidence type="ECO:0000313" key="8">
    <source>
        <dbReference type="EMBL" id="PIP57195.1"/>
    </source>
</evidence>
<comment type="catalytic activity">
    <reaction evidence="5">
        <text>L-methionyl-tRNA(fMet) + (6R)-10-formyltetrahydrofolate = N-formyl-L-methionyl-tRNA(fMet) + (6S)-5,6,7,8-tetrahydrofolate + H(+)</text>
        <dbReference type="Rhea" id="RHEA:24380"/>
        <dbReference type="Rhea" id="RHEA-COMP:9952"/>
        <dbReference type="Rhea" id="RHEA-COMP:9953"/>
        <dbReference type="ChEBI" id="CHEBI:15378"/>
        <dbReference type="ChEBI" id="CHEBI:57453"/>
        <dbReference type="ChEBI" id="CHEBI:78530"/>
        <dbReference type="ChEBI" id="CHEBI:78844"/>
        <dbReference type="ChEBI" id="CHEBI:195366"/>
        <dbReference type="EC" id="2.1.2.9"/>
    </reaction>
</comment>
<dbReference type="InterPro" id="IPR044135">
    <property type="entry name" value="Met-tRNA-FMT_C"/>
</dbReference>
<gene>
    <name evidence="5 8" type="primary">fmt</name>
    <name evidence="8" type="ORF">COX04_00805</name>
</gene>
<dbReference type="InterPro" id="IPR041711">
    <property type="entry name" value="Met-tRNA-FMT_N"/>
</dbReference>
<dbReference type="InterPro" id="IPR005793">
    <property type="entry name" value="Formyl_trans_C"/>
</dbReference>
<dbReference type="EC" id="2.1.2.9" evidence="2 5"/>
<dbReference type="HAMAP" id="MF_00182">
    <property type="entry name" value="Formyl_trans"/>
    <property type="match status" value="1"/>
</dbReference>
<dbReference type="PANTHER" id="PTHR11138:SF5">
    <property type="entry name" value="METHIONYL-TRNA FORMYLTRANSFERASE, MITOCHONDRIAL"/>
    <property type="match status" value="1"/>
</dbReference>
<evidence type="ECO:0000256" key="2">
    <source>
        <dbReference type="ARBA" id="ARBA00012261"/>
    </source>
</evidence>
<dbReference type="Gene3D" id="3.40.50.12230">
    <property type="match status" value="1"/>
</dbReference>